<feature type="coiled-coil region" evidence="10">
    <location>
        <begin position="281"/>
        <end position="315"/>
    </location>
</feature>
<evidence type="ECO:0000313" key="16">
    <source>
        <dbReference type="Proteomes" id="UP000677228"/>
    </source>
</evidence>
<feature type="transmembrane region" description="Helical" evidence="12">
    <location>
        <begin position="543"/>
        <end position="564"/>
    </location>
</feature>
<feature type="transmembrane region" description="Helical" evidence="12">
    <location>
        <begin position="485"/>
        <end position="505"/>
    </location>
</feature>
<dbReference type="EMBL" id="CAJOBA010002845">
    <property type="protein sequence ID" value="CAF3661549.1"/>
    <property type="molecule type" value="Genomic_DNA"/>
</dbReference>
<evidence type="ECO:0000256" key="11">
    <source>
        <dbReference type="SAM" id="MobiDB-lite"/>
    </source>
</evidence>
<keyword evidence="10" id="KW-0175">Coiled coil</keyword>
<keyword evidence="4" id="KW-0677">Repeat</keyword>
<dbReference type="InterPro" id="IPR005821">
    <property type="entry name" value="Ion_trans_dom"/>
</dbReference>
<feature type="compositionally biased region" description="Low complexity" evidence="11">
    <location>
        <begin position="1084"/>
        <end position="1093"/>
    </location>
</feature>
<feature type="compositionally biased region" description="Low complexity" evidence="11">
    <location>
        <begin position="1145"/>
        <end position="1166"/>
    </location>
</feature>
<evidence type="ECO:0000313" key="14">
    <source>
        <dbReference type="EMBL" id="CAF0877248.1"/>
    </source>
</evidence>
<dbReference type="PANTHER" id="PTHR10117:SF54">
    <property type="entry name" value="TRANSIENT RECEPTOR POTENTIAL-GAMMA PROTEIN"/>
    <property type="match status" value="1"/>
</dbReference>
<evidence type="ECO:0000256" key="1">
    <source>
        <dbReference type="ARBA" id="ARBA00004141"/>
    </source>
</evidence>
<feature type="region of interest" description="Disordered" evidence="11">
    <location>
        <begin position="1142"/>
        <end position="1166"/>
    </location>
</feature>
<protein>
    <recommendedName>
        <fullName evidence="13">Transient receptor ion channel domain-containing protein</fullName>
    </recommendedName>
</protein>
<gene>
    <name evidence="14" type="ORF">OVA965_LOCUS8435</name>
    <name evidence="15" type="ORF">TMI583_LOCUS8434</name>
</gene>
<feature type="region of interest" description="Disordered" evidence="11">
    <location>
        <begin position="871"/>
        <end position="890"/>
    </location>
</feature>
<evidence type="ECO:0000256" key="10">
    <source>
        <dbReference type="SAM" id="Coils"/>
    </source>
</evidence>
<dbReference type="Gene3D" id="1.25.40.20">
    <property type="entry name" value="Ankyrin repeat-containing domain"/>
    <property type="match status" value="1"/>
</dbReference>
<feature type="region of interest" description="Disordered" evidence="11">
    <location>
        <begin position="990"/>
        <end position="1043"/>
    </location>
</feature>
<feature type="region of interest" description="Disordered" evidence="11">
    <location>
        <begin position="1078"/>
        <end position="1129"/>
    </location>
</feature>
<feature type="domain" description="Transient receptor ion channel" evidence="13">
    <location>
        <begin position="237"/>
        <end position="299"/>
    </location>
</feature>
<dbReference type="Pfam" id="PF00520">
    <property type="entry name" value="Ion_trans"/>
    <property type="match status" value="1"/>
</dbReference>
<dbReference type="GO" id="GO:0034703">
    <property type="term" value="C:cation channel complex"/>
    <property type="evidence" value="ECO:0007669"/>
    <property type="project" value="TreeGrafter"/>
</dbReference>
<keyword evidence="8 12" id="KW-0472">Membrane</keyword>
<evidence type="ECO:0000256" key="5">
    <source>
        <dbReference type="ARBA" id="ARBA00022989"/>
    </source>
</evidence>
<feature type="compositionally biased region" description="Polar residues" evidence="11">
    <location>
        <begin position="1012"/>
        <end position="1025"/>
    </location>
</feature>
<dbReference type="AlphaFoldDB" id="A0A8S2D4U6"/>
<evidence type="ECO:0000256" key="2">
    <source>
        <dbReference type="ARBA" id="ARBA00022448"/>
    </source>
</evidence>
<dbReference type="Proteomes" id="UP000677228">
    <property type="component" value="Unassembled WGS sequence"/>
</dbReference>
<evidence type="ECO:0000256" key="6">
    <source>
        <dbReference type="ARBA" id="ARBA00023043"/>
    </source>
</evidence>
<dbReference type="GO" id="GO:0015279">
    <property type="term" value="F:store-operated calcium channel activity"/>
    <property type="evidence" value="ECO:0007669"/>
    <property type="project" value="TreeGrafter"/>
</dbReference>
<keyword evidence="5 12" id="KW-1133">Transmembrane helix</keyword>
<feature type="transmembrane region" description="Helical" evidence="12">
    <location>
        <begin position="584"/>
        <end position="610"/>
    </location>
</feature>
<name>A0A8S2D4U6_9BILA</name>
<reference evidence="14" key="1">
    <citation type="submission" date="2021-02" db="EMBL/GenBank/DDBJ databases">
        <authorList>
            <person name="Nowell W R."/>
        </authorList>
    </citation>
    <scope>NUCLEOTIDE SEQUENCE</scope>
</reference>
<dbReference type="GO" id="GO:0070679">
    <property type="term" value="F:inositol 1,4,5 trisphosphate binding"/>
    <property type="evidence" value="ECO:0007669"/>
    <property type="project" value="TreeGrafter"/>
</dbReference>
<dbReference type="GO" id="GO:0005886">
    <property type="term" value="C:plasma membrane"/>
    <property type="evidence" value="ECO:0007669"/>
    <property type="project" value="TreeGrafter"/>
</dbReference>
<comment type="subcellular location">
    <subcellularLocation>
        <location evidence="1">Membrane</location>
        <topology evidence="1">Multi-pass membrane protein</topology>
    </subcellularLocation>
</comment>
<dbReference type="PRINTS" id="PR01097">
    <property type="entry name" value="TRNSRECEPTRP"/>
</dbReference>
<sequence>MSRAIERIYKDYSKAKKMVGDQALYSSTLDKERFSDFGTSPAMAHLIPRRDPDLNQDEKKYLAATDRGDMANVRKYLESSVSSESDVQINVNCIDPFGRSALLIAIENENLEMIQLLLSYNVDTGEALLHAIDEGFVEAINLLLQHDDQKRIAEDKLLYDQCLDKQHPLFGLAQDALEKQRDDVTQKVTEQLNLSTSRSYTPDITPIILAAHRDNYEIIQILFNRGDLVSKPHDVRCNCEKCLIYNKEDSLRHSRSRINAYKALSSPFYISISSDDPIQEAFKLNRELKRLSRIENEFKEEYEKLAQQCQEYSAALLAETRSSKELEIILNFDNDNPPGLSENEKMNLSRLKMAIRYKQKKFVSHSHCQQLLASLWYEGLPGFRRRHAVIKILITGLVGLLFPLLAIAYLLMPRSLLLFIISLRIDFGKWSDKEEDMNERRGPPPNPVELAIMIYVAGFIWAEIKQLYQEGLHQYMADTWNLLDWITNCLYVATIVLRVMAFIKVNREERDRLLKPTKANSTAVTQSALHVHRRDWDPWDPTLISEGVFAAANIFSSLKLVYIFTINPHLGPLQISLGRMVHDILKFSVLIMLVAFAFACGLNQLFWYYARMKKRECLAQVAPDEYCLKDIYKHFSNLFESLQTLFWGTFGLVDLQTFQIYKKHTFTMFIGLLMYGVYSSIMIIVLLNMLIAMMSNSYQYIANQTETEWKFARAKLWTSYFEDGGTLPPPFNIVPSPKSLYYVMRYLYRRVCGCSKREWRNRWQSINKVMSKMKERDLKYDTVIRELVKRYIMKRQQKDQTEGVTEDDLNEIKQDISAFRFELLEILTTNGYNVQSLRKNPACRVGRKRGKINLEKTINKNLFDMSVIPERAEQQQQQASSPSNTLTNPKQKLTAQFKRAITMMKQRSEPNEPPLTDSANNSNAANSNTSLTNYLFGTKPSQSLDSAILDKLACLAEEKLIVLPHDKSTSTNITTVNTSSTIATVKLLSTPPHRSMNDNHQSSSPPTPSTSNAKIRTSNTTAVNNNRHHSPTVVTQESSDSHVSLSIINPSRTSSIQHLSTTTNQPILHYEQTTTTTVLNMDPSSSSSSGHSSNHTCPSRHLSQDTVSSSFTPINAPHPTTTLSSQPLVKQSLQQIHSSIMQTMQQQLSPPSPQQHQQQSASSPSNQLSAGYIRLLNGGRAPIASPDPLSLTDDSVCANTPEVDIL</sequence>
<keyword evidence="9" id="KW-0407">Ion channel</keyword>
<feature type="compositionally biased region" description="Polar residues" evidence="11">
    <location>
        <begin position="879"/>
        <end position="890"/>
    </location>
</feature>
<dbReference type="SMART" id="SM01420">
    <property type="entry name" value="TRP_2"/>
    <property type="match status" value="1"/>
</dbReference>
<dbReference type="InterPro" id="IPR036770">
    <property type="entry name" value="Ankyrin_rpt-contain_sf"/>
</dbReference>
<evidence type="ECO:0000256" key="9">
    <source>
        <dbReference type="ARBA" id="ARBA00023303"/>
    </source>
</evidence>
<dbReference type="Proteomes" id="UP000682733">
    <property type="component" value="Unassembled WGS sequence"/>
</dbReference>
<keyword evidence="3 12" id="KW-0812">Transmembrane</keyword>
<evidence type="ECO:0000256" key="3">
    <source>
        <dbReference type="ARBA" id="ARBA00022692"/>
    </source>
</evidence>
<organism evidence="14 16">
    <name type="scientific">Didymodactylos carnosus</name>
    <dbReference type="NCBI Taxonomy" id="1234261"/>
    <lineage>
        <taxon>Eukaryota</taxon>
        <taxon>Metazoa</taxon>
        <taxon>Spiralia</taxon>
        <taxon>Gnathifera</taxon>
        <taxon>Rotifera</taxon>
        <taxon>Eurotatoria</taxon>
        <taxon>Bdelloidea</taxon>
        <taxon>Philodinida</taxon>
        <taxon>Philodinidae</taxon>
        <taxon>Didymodactylos</taxon>
    </lineage>
</organism>
<dbReference type="InterPro" id="IPR002153">
    <property type="entry name" value="TRPC_channel"/>
</dbReference>
<feature type="transmembrane region" description="Helical" evidence="12">
    <location>
        <begin position="672"/>
        <end position="694"/>
    </location>
</feature>
<feature type="transmembrane region" description="Helical" evidence="12">
    <location>
        <begin position="392"/>
        <end position="412"/>
    </location>
</feature>
<dbReference type="GO" id="GO:0051480">
    <property type="term" value="P:regulation of cytosolic calcium ion concentration"/>
    <property type="evidence" value="ECO:0007669"/>
    <property type="project" value="TreeGrafter"/>
</dbReference>
<proteinExistence type="predicted"/>
<evidence type="ECO:0000256" key="8">
    <source>
        <dbReference type="ARBA" id="ARBA00023136"/>
    </source>
</evidence>
<evidence type="ECO:0000256" key="7">
    <source>
        <dbReference type="ARBA" id="ARBA00023065"/>
    </source>
</evidence>
<keyword evidence="2" id="KW-0813">Transport</keyword>
<evidence type="ECO:0000256" key="4">
    <source>
        <dbReference type="ARBA" id="ARBA00022737"/>
    </source>
</evidence>
<dbReference type="InterPro" id="IPR013555">
    <property type="entry name" value="TRP_dom"/>
</dbReference>
<keyword evidence="6" id="KW-0040">ANK repeat</keyword>
<dbReference type="PANTHER" id="PTHR10117">
    <property type="entry name" value="TRANSIENT RECEPTOR POTENTIAL CHANNEL"/>
    <property type="match status" value="1"/>
</dbReference>
<feature type="compositionally biased region" description="Polar residues" evidence="11">
    <location>
        <begin position="1104"/>
        <end position="1129"/>
    </location>
</feature>
<dbReference type="EMBL" id="CAJNOK010002843">
    <property type="protein sequence ID" value="CAF0877248.1"/>
    <property type="molecule type" value="Genomic_DNA"/>
</dbReference>
<dbReference type="InterPro" id="IPR002110">
    <property type="entry name" value="Ankyrin_rpt"/>
</dbReference>
<dbReference type="Pfam" id="PF12796">
    <property type="entry name" value="Ank_2"/>
    <property type="match status" value="1"/>
</dbReference>
<keyword evidence="7" id="KW-0406">Ion transport</keyword>
<evidence type="ECO:0000256" key="12">
    <source>
        <dbReference type="SAM" id="Phobius"/>
    </source>
</evidence>
<feature type="compositionally biased region" description="Polar residues" evidence="11">
    <location>
        <begin position="1032"/>
        <end position="1043"/>
    </location>
</feature>
<evidence type="ECO:0000259" key="13">
    <source>
        <dbReference type="SMART" id="SM01420"/>
    </source>
</evidence>
<dbReference type="Pfam" id="PF08344">
    <property type="entry name" value="TRP_2"/>
    <property type="match status" value="1"/>
</dbReference>
<dbReference type="SUPFAM" id="SSF48403">
    <property type="entry name" value="Ankyrin repeat"/>
    <property type="match status" value="1"/>
</dbReference>
<accession>A0A8S2D4U6</accession>
<feature type="region of interest" description="Disordered" evidence="11">
    <location>
        <begin position="906"/>
        <end position="926"/>
    </location>
</feature>
<dbReference type="SMART" id="SM00248">
    <property type="entry name" value="ANK"/>
    <property type="match status" value="2"/>
</dbReference>
<comment type="caution">
    <text evidence="14">The sequence shown here is derived from an EMBL/GenBank/DDBJ whole genome shotgun (WGS) entry which is preliminary data.</text>
</comment>
<evidence type="ECO:0000313" key="15">
    <source>
        <dbReference type="EMBL" id="CAF3661549.1"/>
    </source>
</evidence>